<evidence type="ECO:0000256" key="1">
    <source>
        <dbReference type="SAM" id="MobiDB-lite"/>
    </source>
</evidence>
<keyword evidence="3" id="KW-1185">Reference proteome</keyword>
<dbReference type="InterPro" id="IPR008812">
    <property type="entry name" value="Ran_GTP-bd-rel"/>
</dbReference>
<sequence length="129" mass="14652">MQRGLHTVGSTSRISKLGLLEYVLRLCMLQTREEKNHWEISDERICMFFSDPRYVSEPISNVQKTSGGRGMDIVKLTPNQKKKSSSDPSIRTPSIGSTQQQSRRLSITEMFYDLQVDSPAKLGRDVTKS</sequence>
<dbReference type="EMBL" id="JABFUD020000007">
    <property type="protein sequence ID" value="KAI5077278.1"/>
    <property type="molecule type" value="Genomic_DNA"/>
</dbReference>
<accession>A0A9D4V091</accession>
<reference evidence="2" key="1">
    <citation type="submission" date="2021-01" db="EMBL/GenBank/DDBJ databases">
        <title>Adiantum capillus-veneris genome.</title>
        <authorList>
            <person name="Fang Y."/>
            <person name="Liao Q."/>
        </authorList>
    </citation>
    <scope>NUCLEOTIDE SEQUENCE</scope>
    <source>
        <strain evidence="2">H3</strain>
        <tissue evidence="2">Leaf</tissue>
    </source>
</reference>
<dbReference type="Proteomes" id="UP000886520">
    <property type="component" value="Chromosome 7"/>
</dbReference>
<feature type="region of interest" description="Disordered" evidence="1">
    <location>
        <begin position="59"/>
        <end position="103"/>
    </location>
</feature>
<organism evidence="2 3">
    <name type="scientific">Adiantum capillus-veneris</name>
    <name type="common">Maidenhair fern</name>
    <dbReference type="NCBI Taxonomy" id="13818"/>
    <lineage>
        <taxon>Eukaryota</taxon>
        <taxon>Viridiplantae</taxon>
        <taxon>Streptophyta</taxon>
        <taxon>Embryophyta</taxon>
        <taxon>Tracheophyta</taxon>
        <taxon>Polypodiopsida</taxon>
        <taxon>Polypodiidae</taxon>
        <taxon>Polypodiales</taxon>
        <taxon>Pteridineae</taxon>
        <taxon>Pteridaceae</taxon>
        <taxon>Vittarioideae</taxon>
        <taxon>Adiantum</taxon>
    </lineage>
</organism>
<gene>
    <name evidence="2" type="ORF">GOP47_0007102</name>
</gene>
<dbReference type="PANTHER" id="PTHR31010">
    <property type="entry name" value="RAN-SPECIFIC GTPASE-ACTIVATING PROTEIN 30-RELATED"/>
    <property type="match status" value="1"/>
</dbReference>
<dbReference type="OrthoDB" id="512915at2759"/>
<dbReference type="PANTHER" id="PTHR31010:SF2">
    <property type="entry name" value="RAN-SPECIFIC GTPASE-ACTIVATING PROTEIN 30"/>
    <property type="match status" value="1"/>
</dbReference>
<protein>
    <submittedName>
        <fullName evidence="2">Uncharacterized protein</fullName>
    </submittedName>
</protein>
<comment type="caution">
    <text evidence="2">The sequence shown here is derived from an EMBL/GenBank/DDBJ whole genome shotgun (WGS) entry which is preliminary data.</text>
</comment>
<evidence type="ECO:0000313" key="2">
    <source>
        <dbReference type="EMBL" id="KAI5077278.1"/>
    </source>
</evidence>
<dbReference type="AlphaFoldDB" id="A0A9D4V091"/>
<proteinExistence type="predicted"/>
<evidence type="ECO:0000313" key="3">
    <source>
        <dbReference type="Proteomes" id="UP000886520"/>
    </source>
</evidence>
<feature type="compositionally biased region" description="Polar residues" evidence="1">
    <location>
        <begin position="86"/>
        <end position="103"/>
    </location>
</feature>
<name>A0A9D4V091_ADICA</name>